<sequence length="60" mass="6537">MHNANKVKRLCIAVAITQSPNGSLIVAAVYLLSKSIMRNHIDTVELGKPKKSSPHPSEEI</sequence>
<dbReference type="AlphaFoldDB" id="A0A162C643"/>
<reference evidence="1 2" key="1">
    <citation type="submission" date="2013-07" db="EMBL/GenBank/DDBJ databases">
        <title>Comparative Genomic and Metabolomic Analysis of Twelve Strains of Pseudoalteromonas luteoviolacea.</title>
        <authorList>
            <person name="Vynne N.G."/>
            <person name="Mansson M."/>
            <person name="Gram L."/>
        </authorList>
    </citation>
    <scope>NUCLEOTIDE SEQUENCE [LARGE SCALE GENOMIC DNA]</scope>
    <source>
        <strain evidence="1 2">S4060-1</strain>
    </source>
</reference>
<name>A0A162C643_9GAMM</name>
<proteinExistence type="predicted"/>
<accession>A0A162C643</accession>
<dbReference type="EMBL" id="AUXX01000037">
    <property type="protein sequence ID" value="KZN62764.1"/>
    <property type="molecule type" value="Genomic_DNA"/>
</dbReference>
<evidence type="ECO:0000313" key="2">
    <source>
        <dbReference type="Proteomes" id="UP000076661"/>
    </source>
</evidence>
<comment type="caution">
    <text evidence="1">The sequence shown here is derived from an EMBL/GenBank/DDBJ whole genome shotgun (WGS) entry which is preliminary data.</text>
</comment>
<evidence type="ECO:0000313" key="1">
    <source>
        <dbReference type="EMBL" id="KZN62764.1"/>
    </source>
</evidence>
<gene>
    <name evidence="1" type="ORF">N478_25085</name>
</gene>
<protein>
    <submittedName>
        <fullName evidence="1">Uncharacterized protein</fullName>
    </submittedName>
</protein>
<dbReference type="Proteomes" id="UP000076661">
    <property type="component" value="Unassembled WGS sequence"/>
</dbReference>
<organism evidence="1 2">
    <name type="scientific">Pseudoalteromonas luteoviolacea S4060-1</name>
    <dbReference type="NCBI Taxonomy" id="1365257"/>
    <lineage>
        <taxon>Bacteria</taxon>
        <taxon>Pseudomonadati</taxon>
        <taxon>Pseudomonadota</taxon>
        <taxon>Gammaproteobacteria</taxon>
        <taxon>Alteromonadales</taxon>
        <taxon>Pseudoalteromonadaceae</taxon>
        <taxon>Pseudoalteromonas</taxon>
    </lineage>
</organism>
<dbReference type="PATRIC" id="fig|1365257.3.peg.3936"/>